<dbReference type="Gene3D" id="3.10.450.50">
    <property type="match status" value="1"/>
</dbReference>
<accession>A0A844XGE5</accession>
<reference evidence="2 3" key="1">
    <citation type="submission" date="2019-12" db="EMBL/GenBank/DDBJ databases">
        <authorList>
            <person name="Lee S.D."/>
        </authorList>
    </citation>
    <scope>NUCLEOTIDE SEQUENCE [LARGE SCALE GENOMIC DNA]</scope>
    <source>
        <strain evidence="2 3">GH3-10</strain>
    </source>
</reference>
<dbReference type="EMBL" id="WUBR01000003">
    <property type="protein sequence ID" value="MWV29096.1"/>
    <property type="molecule type" value="Genomic_DNA"/>
</dbReference>
<protein>
    <submittedName>
        <fullName evidence="2">Nuclear transport factor 2 family protein</fullName>
    </submittedName>
</protein>
<dbReference type="Proteomes" id="UP000461409">
    <property type="component" value="Unassembled WGS sequence"/>
</dbReference>
<comment type="caution">
    <text evidence="2">The sequence shown here is derived from an EMBL/GenBank/DDBJ whole genome shotgun (WGS) entry which is preliminary data.</text>
</comment>
<organism evidence="2 3">
    <name type="scientific">Aurantiacibacter rhizosphaerae</name>
    <dbReference type="NCBI Taxonomy" id="2691582"/>
    <lineage>
        <taxon>Bacteria</taxon>
        <taxon>Pseudomonadati</taxon>
        <taxon>Pseudomonadota</taxon>
        <taxon>Alphaproteobacteria</taxon>
        <taxon>Sphingomonadales</taxon>
        <taxon>Erythrobacteraceae</taxon>
        <taxon>Aurantiacibacter</taxon>
    </lineage>
</organism>
<gene>
    <name evidence="2" type="ORF">GRF63_14385</name>
</gene>
<evidence type="ECO:0000259" key="1">
    <source>
        <dbReference type="Pfam" id="PF12680"/>
    </source>
</evidence>
<feature type="domain" description="SnoaL-like" evidence="1">
    <location>
        <begin position="22"/>
        <end position="125"/>
    </location>
</feature>
<proteinExistence type="predicted"/>
<evidence type="ECO:0000313" key="2">
    <source>
        <dbReference type="EMBL" id="MWV29096.1"/>
    </source>
</evidence>
<dbReference type="InterPro" id="IPR032710">
    <property type="entry name" value="NTF2-like_dom_sf"/>
</dbReference>
<dbReference type="Pfam" id="PF12680">
    <property type="entry name" value="SnoaL_2"/>
    <property type="match status" value="1"/>
</dbReference>
<dbReference type="AlphaFoldDB" id="A0A844XGE5"/>
<keyword evidence="3" id="KW-1185">Reference proteome</keyword>
<dbReference type="SUPFAM" id="SSF54427">
    <property type="entry name" value="NTF2-like"/>
    <property type="match status" value="1"/>
</dbReference>
<evidence type="ECO:0000313" key="3">
    <source>
        <dbReference type="Proteomes" id="UP000461409"/>
    </source>
</evidence>
<dbReference type="InterPro" id="IPR037401">
    <property type="entry name" value="SnoaL-like"/>
</dbReference>
<sequence length="135" mass="15511">MTDIDVSIEQNLAVVAEHIENEARDPAAVLALYTDDVVQEFPTRGLRFDTKPAIEANYRRMFAAIENVEMETLDRFATQDRVVDDMIVRFNMVREGMDNCPIPVGNKVILRLVHVFHMRDGKIAQEIVHENWQIG</sequence>
<name>A0A844XGE5_9SPHN</name>
<reference evidence="2 3" key="2">
    <citation type="submission" date="2020-02" db="EMBL/GenBank/DDBJ databases">
        <title>Erythrobacter dongmakensis sp. nov., isolated from a tidal mudflat.</title>
        <authorList>
            <person name="Kim I.S."/>
        </authorList>
    </citation>
    <scope>NUCLEOTIDE SEQUENCE [LARGE SCALE GENOMIC DNA]</scope>
    <source>
        <strain evidence="2 3">GH3-10</strain>
    </source>
</reference>